<evidence type="ECO:0000256" key="8">
    <source>
        <dbReference type="ARBA" id="ARBA00022801"/>
    </source>
</evidence>
<evidence type="ECO:0000256" key="6">
    <source>
        <dbReference type="ARBA" id="ARBA00022556"/>
    </source>
</evidence>
<dbReference type="UniPathway" id="UPA00359">
    <property type="reaction ID" value="UER00478"/>
</dbReference>
<dbReference type="Gene3D" id="3.30.1700.10">
    <property type="entry name" value="lpxc deacetylase, domain 2"/>
    <property type="match status" value="1"/>
</dbReference>
<keyword evidence="8 12" id="KW-0378">Hydrolase</keyword>
<evidence type="ECO:0000256" key="3">
    <source>
        <dbReference type="ARBA" id="ARBA00005002"/>
    </source>
</evidence>
<organism evidence="13 14">
    <name type="scientific">Candidatus Manganitrophus noduliformans</name>
    <dbReference type="NCBI Taxonomy" id="2606439"/>
    <lineage>
        <taxon>Bacteria</taxon>
        <taxon>Pseudomonadati</taxon>
        <taxon>Nitrospirota</taxon>
        <taxon>Nitrospiria</taxon>
        <taxon>Candidatus Troglogloeales</taxon>
        <taxon>Candidatus Manganitrophaceae</taxon>
        <taxon>Candidatus Manganitrophus</taxon>
    </lineage>
</organism>
<dbReference type="GO" id="GO:0046872">
    <property type="term" value="F:metal ion binding"/>
    <property type="evidence" value="ECO:0007669"/>
    <property type="project" value="UniProtKB-KW"/>
</dbReference>
<keyword evidence="9 12" id="KW-0862">Zinc</keyword>
<dbReference type="Gene3D" id="3.30.230.20">
    <property type="entry name" value="lpxc deacetylase, domain 1"/>
    <property type="match status" value="1"/>
</dbReference>
<keyword evidence="14" id="KW-1185">Reference proteome</keyword>
<dbReference type="Proteomes" id="UP000534783">
    <property type="component" value="Unassembled WGS sequence"/>
</dbReference>
<dbReference type="EC" id="3.5.1.108" evidence="4 12"/>
<dbReference type="NCBIfam" id="TIGR00325">
    <property type="entry name" value="lpxC"/>
    <property type="match status" value="1"/>
</dbReference>
<dbReference type="GO" id="GO:0103117">
    <property type="term" value="F:UDP-3-O-acyl-N-acetylglucosamine deacetylase activity"/>
    <property type="evidence" value="ECO:0007669"/>
    <property type="project" value="UniProtKB-UniRule"/>
</dbReference>
<comment type="caution">
    <text evidence="13">The sequence shown here is derived from an EMBL/GenBank/DDBJ whole genome shotgun (WGS) entry which is preliminary data.</text>
</comment>
<feature type="binding site" evidence="12">
    <location>
        <position position="77"/>
    </location>
    <ligand>
        <name>Zn(2+)</name>
        <dbReference type="ChEBI" id="CHEBI:29105"/>
    </ligand>
</feature>
<comment type="pathway">
    <text evidence="3 12">Glycolipid biosynthesis; lipid IV(A) biosynthesis; lipid IV(A) from (3R)-3-hydroxytetradecanoyl-[acyl-carrier-protein] and UDP-N-acetyl-alpha-D-glucosamine: step 2/6.</text>
</comment>
<feature type="binding site" evidence="12">
    <location>
        <position position="234"/>
    </location>
    <ligand>
        <name>Zn(2+)</name>
        <dbReference type="ChEBI" id="CHEBI:29105"/>
    </ligand>
</feature>
<dbReference type="PANTHER" id="PTHR33694">
    <property type="entry name" value="UDP-3-O-ACYL-N-ACETYLGLUCOSAMINE DEACETYLASE 1, MITOCHONDRIAL-RELATED"/>
    <property type="match status" value="1"/>
</dbReference>
<accession>A0A7X6DTC5</accession>
<dbReference type="GO" id="GO:0009245">
    <property type="term" value="P:lipid A biosynthetic process"/>
    <property type="evidence" value="ECO:0007669"/>
    <property type="project" value="UniProtKB-UniRule"/>
</dbReference>
<evidence type="ECO:0000313" key="13">
    <source>
        <dbReference type="EMBL" id="NKE72678.1"/>
    </source>
</evidence>
<evidence type="ECO:0000256" key="2">
    <source>
        <dbReference type="ARBA" id="ARBA00002923"/>
    </source>
</evidence>
<dbReference type="AlphaFoldDB" id="A0A7X6DTC5"/>
<evidence type="ECO:0000256" key="11">
    <source>
        <dbReference type="ARBA" id="ARBA00024535"/>
    </source>
</evidence>
<feature type="active site" description="Proton donor" evidence="12">
    <location>
        <position position="261"/>
    </location>
</feature>
<reference evidence="13 14" key="1">
    <citation type="journal article" date="2020" name="Nature">
        <title>Bacterial chemolithoautotrophy via manganese oxidation.</title>
        <authorList>
            <person name="Yu H."/>
            <person name="Leadbetter J.R."/>
        </authorList>
    </citation>
    <scope>NUCLEOTIDE SEQUENCE [LARGE SCALE GENOMIC DNA]</scope>
    <source>
        <strain evidence="13 14">Mn-1</strain>
    </source>
</reference>
<evidence type="ECO:0000256" key="12">
    <source>
        <dbReference type="HAMAP-Rule" id="MF_00388"/>
    </source>
</evidence>
<dbReference type="InterPro" id="IPR015870">
    <property type="entry name" value="UDP-acyl_N-AcGlcN_deAcase_N"/>
</dbReference>
<keyword evidence="5 12" id="KW-0444">Lipid biosynthesis</keyword>
<dbReference type="HAMAP" id="MF_00388">
    <property type="entry name" value="LpxC"/>
    <property type="match status" value="1"/>
</dbReference>
<dbReference type="InterPro" id="IPR020568">
    <property type="entry name" value="Ribosomal_Su5_D2-typ_SF"/>
</dbReference>
<evidence type="ECO:0000313" key="14">
    <source>
        <dbReference type="Proteomes" id="UP000534783"/>
    </source>
</evidence>
<dbReference type="GO" id="GO:0016020">
    <property type="term" value="C:membrane"/>
    <property type="evidence" value="ECO:0007669"/>
    <property type="project" value="GOC"/>
</dbReference>
<sequence>MMNEKTIQNEVSCSGIGLHSGEKIHLRLIPAAEGSGIIFCRTDLGGVLIPANASHVVSTHLSTTIGMEGATVQTIEHLLAAIAAFGVDNLIIELDGPEVPILDGSAAPFADLLSEAGIVHQKKAKRIVQVIEPVTVSEKGKHVTVSPASTFEISYQIQFDHPLISSQTYRYQHSPETFMTEIAPARTFGFLKDVQMLQSMGLARGGSLENAIVIGEEQVLNEGGLRFPDEFVRHKILDLIGDLSLLGMPIIGKIEAVCSGHLLHSRLIKALLQNNKACKILGAGPAVEPHRVPSRPAPIYSPLSSAI</sequence>
<dbReference type="PANTHER" id="PTHR33694:SF1">
    <property type="entry name" value="UDP-3-O-ACYL-N-ACETYLGLUCOSAMINE DEACETYLASE 1, MITOCHONDRIAL-RELATED"/>
    <property type="match status" value="1"/>
</dbReference>
<protein>
    <recommendedName>
        <fullName evidence="4 12">UDP-3-O-acyl-N-acetylglucosamine deacetylase</fullName>
        <shortName evidence="12">UDP-3-O-acyl-GlcNAc deacetylase</shortName>
        <ecNumber evidence="4 12">3.5.1.108</ecNumber>
    </recommendedName>
    <alternativeName>
        <fullName evidence="12">UDP-3-O-[R-3-hydroxymyristoyl]-N-acetylglucosamine deacetylase</fullName>
    </alternativeName>
</protein>
<keyword evidence="10 12" id="KW-0443">Lipid metabolism</keyword>
<dbReference type="InterPro" id="IPR011334">
    <property type="entry name" value="UDP-acyl_GlcNac_deAcase_C"/>
</dbReference>
<dbReference type="SUPFAM" id="SSF54211">
    <property type="entry name" value="Ribosomal protein S5 domain 2-like"/>
    <property type="match status" value="2"/>
</dbReference>
<dbReference type="EMBL" id="VTOW01000004">
    <property type="protein sequence ID" value="NKE72678.1"/>
    <property type="molecule type" value="Genomic_DNA"/>
</dbReference>
<evidence type="ECO:0000256" key="10">
    <source>
        <dbReference type="ARBA" id="ARBA00023098"/>
    </source>
</evidence>
<keyword evidence="6 12" id="KW-0441">Lipid A biosynthesis</keyword>
<comment type="function">
    <text evidence="2 12">Catalyzes the hydrolysis of UDP-3-O-myristoyl-N-acetylglucosamine to form UDP-3-O-myristoylglucosamine and acetate, the committed step in lipid A biosynthesis.</text>
</comment>
<proteinExistence type="inferred from homology"/>
<comment type="cofactor">
    <cofactor evidence="1 12">
        <name>Zn(2+)</name>
        <dbReference type="ChEBI" id="CHEBI:29105"/>
    </cofactor>
</comment>
<dbReference type="InterPro" id="IPR004463">
    <property type="entry name" value="UDP-acyl_GlcNac_deAcase"/>
</dbReference>
<comment type="similarity">
    <text evidence="12">Belongs to the LpxC family.</text>
</comment>
<comment type="catalytic activity">
    <reaction evidence="11 12">
        <text>a UDP-3-O-[(3R)-3-hydroxyacyl]-N-acetyl-alpha-D-glucosamine + H2O = a UDP-3-O-[(3R)-3-hydroxyacyl]-alpha-D-glucosamine + acetate</text>
        <dbReference type="Rhea" id="RHEA:67816"/>
        <dbReference type="ChEBI" id="CHEBI:15377"/>
        <dbReference type="ChEBI" id="CHEBI:30089"/>
        <dbReference type="ChEBI" id="CHEBI:137740"/>
        <dbReference type="ChEBI" id="CHEBI:173225"/>
        <dbReference type="EC" id="3.5.1.108"/>
    </reaction>
</comment>
<dbReference type="Pfam" id="PF03331">
    <property type="entry name" value="LpxC"/>
    <property type="match status" value="1"/>
</dbReference>
<evidence type="ECO:0000256" key="1">
    <source>
        <dbReference type="ARBA" id="ARBA00001947"/>
    </source>
</evidence>
<evidence type="ECO:0000256" key="9">
    <source>
        <dbReference type="ARBA" id="ARBA00022833"/>
    </source>
</evidence>
<keyword evidence="7 12" id="KW-0479">Metal-binding</keyword>
<evidence type="ECO:0000256" key="4">
    <source>
        <dbReference type="ARBA" id="ARBA00012745"/>
    </source>
</evidence>
<gene>
    <name evidence="12" type="primary">lpxC</name>
    <name evidence="13" type="ORF">MNODULE_18160</name>
</gene>
<evidence type="ECO:0000256" key="7">
    <source>
        <dbReference type="ARBA" id="ARBA00022723"/>
    </source>
</evidence>
<name>A0A7X6DTC5_9BACT</name>
<feature type="binding site" evidence="12">
    <location>
        <position position="238"/>
    </location>
    <ligand>
        <name>Zn(2+)</name>
        <dbReference type="ChEBI" id="CHEBI:29105"/>
    </ligand>
</feature>
<evidence type="ECO:0000256" key="5">
    <source>
        <dbReference type="ARBA" id="ARBA00022516"/>
    </source>
</evidence>